<proteinExistence type="predicted"/>
<organism evidence="2 3">
    <name type="scientific">Caldichromatium japonicum</name>
    <dbReference type="NCBI Taxonomy" id="2699430"/>
    <lineage>
        <taxon>Bacteria</taxon>
        <taxon>Pseudomonadati</taxon>
        <taxon>Pseudomonadota</taxon>
        <taxon>Gammaproteobacteria</taxon>
        <taxon>Chromatiales</taxon>
        <taxon>Chromatiaceae</taxon>
        <taxon>Caldichromatium</taxon>
    </lineage>
</organism>
<keyword evidence="3" id="KW-1185">Reference proteome</keyword>
<dbReference type="Proteomes" id="UP000502699">
    <property type="component" value="Chromosome"/>
</dbReference>
<dbReference type="AlphaFoldDB" id="A0A6G7VAM6"/>
<accession>A0A6G7VAM6</accession>
<dbReference type="KEGG" id="cjap:GWK36_01610"/>
<reference evidence="3" key="1">
    <citation type="submission" date="2020-01" db="EMBL/GenBank/DDBJ databases">
        <title>Caldichromatium gen. nov., sp. nov., a thermophilic purple sulfur bacterium member of the family Chromatiaceae isolated from Nakabusa hot spring, Japan.</title>
        <authorList>
            <person name="Saini M.K."/>
            <person name="Hanada S."/>
            <person name="Tank M."/>
        </authorList>
    </citation>
    <scope>NUCLEOTIDE SEQUENCE [LARGE SCALE GENOMIC DNA]</scope>
    <source>
        <strain evidence="3">No.7</strain>
    </source>
</reference>
<feature type="region of interest" description="Disordered" evidence="1">
    <location>
        <begin position="1"/>
        <end position="28"/>
    </location>
</feature>
<evidence type="ECO:0000313" key="3">
    <source>
        <dbReference type="Proteomes" id="UP000502699"/>
    </source>
</evidence>
<protein>
    <submittedName>
        <fullName evidence="2">Uncharacterized protein</fullName>
    </submittedName>
</protein>
<name>A0A6G7VAM6_9GAMM</name>
<evidence type="ECO:0000313" key="2">
    <source>
        <dbReference type="EMBL" id="QIK36908.1"/>
    </source>
</evidence>
<evidence type="ECO:0000256" key="1">
    <source>
        <dbReference type="SAM" id="MobiDB-lite"/>
    </source>
</evidence>
<gene>
    <name evidence="2" type="ORF">GWK36_01610</name>
</gene>
<sequence length="57" mass="6071">MAVEAQQPARDAGSLDAPAARQGRAERPLASFTDAFKEARLLGTKAAVYFDIPVPAR</sequence>
<dbReference type="EMBL" id="CP048029">
    <property type="protein sequence ID" value="QIK36908.1"/>
    <property type="molecule type" value="Genomic_DNA"/>
</dbReference>
<dbReference type="RefSeq" id="WP_166269499.1">
    <property type="nucleotide sequence ID" value="NZ_CP048029.1"/>
</dbReference>